<evidence type="ECO:0000256" key="7">
    <source>
        <dbReference type="ARBA" id="ARBA00023209"/>
    </source>
</evidence>
<dbReference type="EMBL" id="CP030280">
    <property type="protein sequence ID" value="AWY98649.1"/>
    <property type="molecule type" value="Genomic_DNA"/>
</dbReference>
<dbReference type="RefSeq" id="WP_111920135.1">
    <property type="nucleotide sequence ID" value="NZ_CAUWHR010000026.1"/>
</dbReference>
<dbReference type="PROSITE" id="PS50146">
    <property type="entry name" value="DAGK"/>
    <property type="match status" value="1"/>
</dbReference>
<dbReference type="Pfam" id="PF00781">
    <property type="entry name" value="DAGK_cat"/>
    <property type="match status" value="1"/>
</dbReference>
<evidence type="ECO:0000256" key="4">
    <source>
        <dbReference type="ARBA" id="ARBA00022741"/>
    </source>
</evidence>
<keyword evidence="4" id="KW-0547">Nucleotide-binding</keyword>
<evidence type="ECO:0000256" key="1">
    <source>
        <dbReference type="ARBA" id="ARBA00001946"/>
    </source>
</evidence>
<dbReference type="SMART" id="SM00046">
    <property type="entry name" value="DAGKc"/>
    <property type="match status" value="1"/>
</dbReference>
<dbReference type="Pfam" id="PF19279">
    <property type="entry name" value="YegS_C"/>
    <property type="match status" value="1"/>
</dbReference>
<reference evidence="11" key="1">
    <citation type="submission" date="2018-06" db="EMBL/GenBank/DDBJ databases">
        <title>Description of Blautia argi sp. nov., a new anaerobic isolated from dog feces.</title>
        <authorList>
            <person name="Chang Y.-H."/>
            <person name="Paek J."/>
            <person name="Shin Y."/>
        </authorList>
    </citation>
    <scope>NUCLEOTIDE SEQUENCE [LARGE SCALE GENOMIC DNA]</scope>
    <source>
        <strain evidence="11">KCTC 15426</strain>
    </source>
</reference>
<dbReference type="AlphaFoldDB" id="A0A2Z4UCR0"/>
<evidence type="ECO:0000256" key="8">
    <source>
        <dbReference type="ARBA" id="ARBA00023264"/>
    </source>
</evidence>
<organism evidence="10 11">
    <name type="scientific">Blautia argi</name>
    <dbReference type="NCBI Taxonomy" id="1912897"/>
    <lineage>
        <taxon>Bacteria</taxon>
        <taxon>Bacillati</taxon>
        <taxon>Bacillota</taxon>
        <taxon>Clostridia</taxon>
        <taxon>Lachnospirales</taxon>
        <taxon>Lachnospiraceae</taxon>
        <taxon>Blautia</taxon>
    </lineage>
</organism>
<evidence type="ECO:0000259" key="9">
    <source>
        <dbReference type="PROSITE" id="PS50146"/>
    </source>
</evidence>
<dbReference type="GO" id="GO:0016301">
    <property type="term" value="F:kinase activity"/>
    <property type="evidence" value="ECO:0007669"/>
    <property type="project" value="UniProtKB-KW"/>
</dbReference>
<comment type="cofactor">
    <cofactor evidence="1">
        <name>Mg(2+)</name>
        <dbReference type="ChEBI" id="CHEBI:18420"/>
    </cofactor>
</comment>
<dbReference type="PANTHER" id="PTHR12358">
    <property type="entry name" value="SPHINGOSINE KINASE"/>
    <property type="match status" value="1"/>
</dbReference>
<keyword evidence="11" id="KW-1185">Reference proteome</keyword>
<evidence type="ECO:0000256" key="5">
    <source>
        <dbReference type="ARBA" id="ARBA00022777"/>
    </source>
</evidence>
<dbReference type="GO" id="GO:0008654">
    <property type="term" value="P:phospholipid biosynthetic process"/>
    <property type="evidence" value="ECO:0007669"/>
    <property type="project" value="UniProtKB-KW"/>
</dbReference>
<dbReference type="Gene3D" id="2.60.200.40">
    <property type="match status" value="1"/>
</dbReference>
<dbReference type="InterPro" id="IPR050187">
    <property type="entry name" value="Lipid_Phosphate_FormReg"/>
</dbReference>
<protein>
    <submittedName>
        <fullName evidence="10">Diacylglycerol kinase family lipid kinase</fullName>
    </submittedName>
</protein>
<keyword evidence="7" id="KW-0444">Lipid biosynthesis</keyword>
<keyword evidence="6" id="KW-0067">ATP-binding</keyword>
<dbReference type="Proteomes" id="UP000250003">
    <property type="component" value="Chromosome"/>
</dbReference>
<evidence type="ECO:0000256" key="6">
    <source>
        <dbReference type="ARBA" id="ARBA00022840"/>
    </source>
</evidence>
<dbReference type="GO" id="GO:0005524">
    <property type="term" value="F:ATP binding"/>
    <property type="evidence" value="ECO:0007669"/>
    <property type="project" value="UniProtKB-KW"/>
</dbReference>
<gene>
    <name evidence="10" type="ORF">DQQ01_11340</name>
</gene>
<dbReference type="InterPro" id="IPR005218">
    <property type="entry name" value="Diacylglycerol/lipid_kinase"/>
</dbReference>
<dbReference type="PANTHER" id="PTHR12358:SF54">
    <property type="entry name" value="SPHINGOSINE KINASE RELATED PROTEIN"/>
    <property type="match status" value="1"/>
</dbReference>
<dbReference type="NCBIfam" id="TIGR00147">
    <property type="entry name" value="YegS/Rv2252/BmrU family lipid kinase"/>
    <property type="match status" value="1"/>
</dbReference>
<evidence type="ECO:0000313" key="10">
    <source>
        <dbReference type="EMBL" id="AWY98649.1"/>
    </source>
</evidence>
<dbReference type="OrthoDB" id="9786026at2"/>
<dbReference type="Gene3D" id="3.40.50.10330">
    <property type="entry name" value="Probable inorganic polyphosphate/atp-NAD kinase, domain 1"/>
    <property type="match status" value="1"/>
</dbReference>
<keyword evidence="7" id="KW-0594">Phospholipid biosynthesis</keyword>
<keyword evidence="5 10" id="KW-0418">Kinase</keyword>
<keyword evidence="8" id="KW-1208">Phospholipid metabolism</keyword>
<dbReference type="KEGG" id="blau:DQQ01_11340"/>
<feature type="domain" description="DAGKc" evidence="9">
    <location>
        <begin position="1"/>
        <end position="136"/>
    </location>
</feature>
<dbReference type="InterPro" id="IPR016064">
    <property type="entry name" value="NAD/diacylglycerol_kinase_sf"/>
</dbReference>
<evidence type="ECO:0000256" key="3">
    <source>
        <dbReference type="ARBA" id="ARBA00022679"/>
    </source>
</evidence>
<accession>A0A2Z4UCR0</accession>
<keyword evidence="3" id="KW-0808">Transferase</keyword>
<proteinExistence type="inferred from homology"/>
<name>A0A2Z4UCR0_9FIRM</name>
<keyword evidence="7" id="KW-0443">Lipid metabolism</keyword>
<dbReference type="SUPFAM" id="SSF111331">
    <property type="entry name" value="NAD kinase/diacylglycerol kinase-like"/>
    <property type="match status" value="1"/>
</dbReference>
<sequence>MYYFIINPHSRSGHGLSVWQKADAILKEKGMEYKTYFTEYTGHAIQLAAHIAEETAAFHMNCTLAVVGGDGTLNEVINGLMKQDFSHITLGYIPTGSGNDFARGLELSTEISDCVNAILSPKSCAFTDIGMAVSKETTRYFLVSSGIGYDADICRNVMFSPLKKLMNRLHLGKLTYVLIALKLLIQYRPCPVSIRLNREQILHFSRFFFITGMNMKYEGGGVKFCPDAVFDDQKLDICLVGKVKKLKILALFPTAFFGKHTHFSGVEAYQCKSLEIHSKRPLPVHCDGESMGETDRLLLCDSGKQINVILR</sequence>
<dbReference type="InterPro" id="IPR001206">
    <property type="entry name" value="Diacylglycerol_kinase_cat_dom"/>
</dbReference>
<comment type="similarity">
    <text evidence="2">Belongs to the diacylglycerol/lipid kinase family.</text>
</comment>
<evidence type="ECO:0000313" key="11">
    <source>
        <dbReference type="Proteomes" id="UP000250003"/>
    </source>
</evidence>
<dbReference type="InterPro" id="IPR045540">
    <property type="entry name" value="YegS/DAGK_C"/>
</dbReference>
<dbReference type="InterPro" id="IPR017438">
    <property type="entry name" value="ATP-NAD_kinase_N"/>
</dbReference>
<evidence type="ECO:0000256" key="2">
    <source>
        <dbReference type="ARBA" id="ARBA00005983"/>
    </source>
</evidence>